<feature type="transmembrane region" description="Helical" evidence="8">
    <location>
        <begin position="214"/>
        <end position="234"/>
    </location>
</feature>
<accession>A0ABS3F5N6</accession>
<keyword evidence="10" id="KW-1185">Reference proteome</keyword>
<organism evidence="9 10">
    <name type="scientific">Sneathiella sedimenti</name>
    <dbReference type="NCBI Taxonomy" id="2816034"/>
    <lineage>
        <taxon>Bacteria</taxon>
        <taxon>Pseudomonadati</taxon>
        <taxon>Pseudomonadota</taxon>
        <taxon>Alphaproteobacteria</taxon>
        <taxon>Sneathiellales</taxon>
        <taxon>Sneathiellaceae</taxon>
        <taxon>Sneathiella</taxon>
    </lineage>
</organism>
<sequence length="447" mass="49861">MGILISLFLVNGFFDYVWGFGYTFYELKAVLFQAMEQDDSWLPMYEAAYARREFPEQGIYEVVFFEQGIKFQYPPISLLPYMLLIKLGLGLASIIKISYAVSFLAMLGVAFCGYKIVVLLLDKYANEYLISRHAHLGIFLVSLLAIFTYHPIVIAQYLGQVQVIIDLLISLAFLAWLSERKHLAGMAIAFAALIKPTLALVLLWALIRKETACFVGMLVVFIPAGIISLAVFGFNEHLDYLKVLSYIGTHGESFWPNQSINGLLHRLLGTANPGEFDAFSYSMHDTYVYAGTLISSGALILFGLFFIKPKTNNTVGSVLDLATMVLLVVMAAPTAWTHHYGVLWPAFTMAIMIGIILLLNGRSRYARAGFILLCVGYFLISNYFTFADIEAFYAPPVNLILSHFLYGGFITLFALLLLRYAAAGEWSDLEASVKGKGLHSANFTEVE</sequence>
<dbReference type="RefSeq" id="WP_207044769.1">
    <property type="nucleotide sequence ID" value="NZ_JAFLNC010000003.1"/>
</dbReference>
<keyword evidence="4 8" id="KW-0812">Transmembrane</keyword>
<evidence type="ECO:0000256" key="5">
    <source>
        <dbReference type="ARBA" id="ARBA00022989"/>
    </source>
</evidence>
<evidence type="ECO:0000256" key="8">
    <source>
        <dbReference type="SAM" id="Phobius"/>
    </source>
</evidence>
<evidence type="ECO:0000256" key="7">
    <source>
        <dbReference type="ARBA" id="ARBA00024033"/>
    </source>
</evidence>
<name>A0ABS3F5N6_9PROT</name>
<dbReference type="Pfam" id="PF09594">
    <property type="entry name" value="GT87"/>
    <property type="match status" value="1"/>
</dbReference>
<dbReference type="Proteomes" id="UP000664761">
    <property type="component" value="Unassembled WGS sequence"/>
</dbReference>
<feature type="transmembrane region" description="Helical" evidence="8">
    <location>
        <begin position="287"/>
        <end position="306"/>
    </location>
</feature>
<feature type="transmembrane region" description="Helical" evidence="8">
    <location>
        <begin position="157"/>
        <end position="177"/>
    </location>
</feature>
<keyword evidence="3" id="KW-0808">Transferase</keyword>
<feature type="transmembrane region" description="Helical" evidence="8">
    <location>
        <begin position="183"/>
        <end position="207"/>
    </location>
</feature>
<dbReference type="EMBL" id="JAFLNC010000003">
    <property type="protein sequence ID" value="MBO0333831.1"/>
    <property type="molecule type" value="Genomic_DNA"/>
</dbReference>
<protein>
    <submittedName>
        <fullName evidence="9">DUF2029 domain-containing protein</fullName>
    </submittedName>
</protein>
<evidence type="ECO:0000256" key="1">
    <source>
        <dbReference type="ARBA" id="ARBA00004651"/>
    </source>
</evidence>
<evidence type="ECO:0000313" key="10">
    <source>
        <dbReference type="Proteomes" id="UP000664761"/>
    </source>
</evidence>
<feature type="transmembrane region" description="Helical" evidence="8">
    <location>
        <begin position="368"/>
        <end position="387"/>
    </location>
</feature>
<evidence type="ECO:0000256" key="2">
    <source>
        <dbReference type="ARBA" id="ARBA00022475"/>
    </source>
</evidence>
<keyword evidence="2" id="KW-1003">Cell membrane</keyword>
<feature type="transmembrane region" description="Helical" evidence="8">
    <location>
        <begin position="342"/>
        <end position="361"/>
    </location>
</feature>
<keyword evidence="6 8" id="KW-0472">Membrane</keyword>
<reference evidence="9 10" key="1">
    <citation type="submission" date="2021-03" db="EMBL/GenBank/DDBJ databases">
        <title>Sneathiella sp. CAU 1612 isolated from Kang Won-do.</title>
        <authorList>
            <person name="Kim W."/>
        </authorList>
    </citation>
    <scope>NUCLEOTIDE SEQUENCE [LARGE SCALE GENOMIC DNA]</scope>
    <source>
        <strain evidence="9 10">CAU 1612</strain>
    </source>
</reference>
<proteinExistence type="inferred from homology"/>
<comment type="similarity">
    <text evidence="7">Belongs to the glycosyltransferase 87 family.</text>
</comment>
<feature type="transmembrane region" description="Helical" evidence="8">
    <location>
        <begin position="78"/>
        <end position="95"/>
    </location>
</feature>
<feature type="transmembrane region" description="Helical" evidence="8">
    <location>
        <begin position="399"/>
        <end position="418"/>
    </location>
</feature>
<gene>
    <name evidence="9" type="ORF">J0X12_09410</name>
</gene>
<feature type="transmembrane region" description="Helical" evidence="8">
    <location>
        <begin position="318"/>
        <end position="336"/>
    </location>
</feature>
<comment type="caution">
    <text evidence="9">The sequence shown here is derived from an EMBL/GenBank/DDBJ whole genome shotgun (WGS) entry which is preliminary data.</text>
</comment>
<dbReference type="InterPro" id="IPR018584">
    <property type="entry name" value="GT87"/>
</dbReference>
<feature type="transmembrane region" description="Helical" evidence="8">
    <location>
        <begin position="102"/>
        <end position="121"/>
    </location>
</feature>
<feature type="transmembrane region" description="Helical" evidence="8">
    <location>
        <begin position="133"/>
        <end position="150"/>
    </location>
</feature>
<evidence type="ECO:0000313" key="9">
    <source>
        <dbReference type="EMBL" id="MBO0333831.1"/>
    </source>
</evidence>
<evidence type="ECO:0000256" key="3">
    <source>
        <dbReference type="ARBA" id="ARBA00022679"/>
    </source>
</evidence>
<evidence type="ECO:0000256" key="6">
    <source>
        <dbReference type="ARBA" id="ARBA00023136"/>
    </source>
</evidence>
<comment type="subcellular location">
    <subcellularLocation>
        <location evidence="1">Cell membrane</location>
        <topology evidence="1">Multi-pass membrane protein</topology>
    </subcellularLocation>
</comment>
<evidence type="ECO:0000256" key="4">
    <source>
        <dbReference type="ARBA" id="ARBA00022692"/>
    </source>
</evidence>
<keyword evidence="5 8" id="KW-1133">Transmembrane helix</keyword>